<evidence type="ECO:0000256" key="2">
    <source>
        <dbReference type="SAM" id="MobiDB-lite"/>
    </source>
</evidence>
<dbReference type="SUPFAM" id="SSF56219">
    <property type="entry name" value="DNase I-like"/>
    <property type="match status" value="1"/>
</dbReference>
<organism evidence="3 4">
    <name type="scientific">Prorocentrum cordatum</name>
    <dbReference type="NCBI Taxonomy" id="2364126"/>
    <lineage>
        <taxon>Eukaryota</taxon>
        <taxon>Sar</taxon>
        <taxon>Alveolata</taxon>
        <taxon>Dinophyceae</taxon>
        <taxon>Prorocentrales</taxon>
        <taxon>Prorocentraceae</taxon>
        <taxon>Prorocentrum</taxon>
    </lineage>
</organism>
<dbReference type="InterPro" id="IPR036691">
    <property type="entry name" value="Endo/exonu/phosph_ase_sf"/>
</dbReference>
<sequence>MAGEDKDPHTSRKAEELLQLLAPKQPAPPPERPAALLQRANTRVGKATKALEKARQRWIRTKDEYHEAQTALERATEELVAAEQDEVEAARRVLPDKEDDEQSPVIDVGTAIRDGIKLQFSFGKLLDGLEPQEADRKIVEERSGAVNTLLQKAIREAMGGLTADLENIQKEMAEATGSLQAREGRAVPQPVSSRPEQLEPRALQWWPTRRRPCSRRWTQRSSGRGRESSSRFDGSEAQSRDYTRYMRNLSRCGPTAKHLLQTREHDFYVLPEVHTRPEEADEHLEVWARAGYKPVLTPSRASENSMRPGGVSAGCRKVLQFESFRHLSSEPNATLGMRDLQKGQQPVASGVDFHDVVGFQTKVTGQAFSIFGIYLTTGVGLRGENTRKLASLGSLLQSLRTPWLVIGDWNCEPEELQVSGWPHLAAGDIRVASNVEYTCTVSPCRMLDFLVCPASAKHLISEVVADAEPIAGAGKSHYGPIVRLRLCMTGALRRVLSLPRPSQQPPPMKRGKNPDSKRSRRAAATSQKRGAGSDDAPAQQRQPRTNITFKSPPTLEYLCPDDLEGEDFGGGDGWSDGGEEGGAVESQASPEQPEATGFNHLLHQLSAAQLDQLWHGRQLGPHATSNLQPPEYIEQSLSFQLDREASLTGSVEYARWVSRMEEFFILAHAVPPHKRNDYRGRGK</sequence>
<feature type="region of interest" description="Disordered" evidence="2">
    <location>
        <begin position="496"/>
        <end position="594"/>
    </location>
</feature>
<accession>A0ABN9QU22</accession>
<dbReference type="Gene3D" id="3.60.10.10">
    <property type="entry name" value="Endonuclease/exonuclease/phosphatase"/>
    <property type="match status" value="1"/>
</dbReference>
<feature type="compositionally biased region" description="Basic and acidic residues" evidence="2">
    <location>
        <begin position="224"/>
        <end position="239"/>
    </location>
</feature>
<feature type="compositionally biased region" description="Basic and acidic residues" evidence="2">
    <location>
        <begin position="1"/>
        <end position="16"/>
    </location>
</feature>
<evidence type="ECO:0000256" key="1">
    <source>
        <dbReference type="SAM" id="Coils"/>
    </source>
</evidence>
<feature type="compositionally biased region" description="Acidic residues" evidence="2">
    <location>
        <begin position="559"/>
        <end position="569"/>
    </location>
</feature>
<feature type="compositionally biased region" description="Polar residues" evidence="2">
    <location>
        <begin position="539"/>
        <end position="551"/>
    </location>
</feature>
<gene>
    <name evidence="3" type="ORF">PCOR1329_LOCUS14215</name>
</gene>
<reference evidence="3" key="1">
    <citation type="submission" date="2023-10" db="EMBL/GenBank/DDBJ databases">
        <authorList>
            <person name="Chen Y."/>
            <person name="Shah S."/>
            <person name="Dougan E. K."/>
            <person name="Thang M."/>
            <person name="Chan C."/>
        </authorList>
    </citation>
    <scope>NUCLEOTIDE SEQUENCE [LARGE SCALE GENOMIC DNA]</scope>
</reference>
<proteinExistence type="predicted"/>
<feature type="coiled-coil region" evidence="1">
    <location>
        <begin position="37"/>
        <end position="92"/>
    </location>
</feature>
<comment type="caution">
    <text evidence="3">The sequence shown here is derived from an EMBL/GenBank/DDBJ whole genome shotgun (WGS) entry which is preliminary data.</text>
</comment>
<feature type="region of interest" description="Disordered" evidence="2">
    <location>
        <begin position="178"/>
        <end position="199"/>
    </location>
</feature>
<keyword evidence="4" id="KW-1185">Reference proteome</keyword>
<feature type="region of interest" description="Disordered" evidence="2">
    <location>
        <begin position="1"/>
        <end position="33"/>
    </location>
</feature>
<dbReference type="Proteomes" id="UP001189429">
    <property type="component" value="Unassembled WGS sequence"/>
</dbReference>
<protein>
    <recommendedName>
        <fullName evidence="5">Endonuclease/exonuclease/phosphatase domain-containing protein</fullName>
    </recommendedName>
</protein>
<name>A0ABN9QU22_9DINO</name>
<evidence type="ECO:0000313" key="3">
    <source>
        <dbReference type="EMBL" id="CAK0808706.1"/>
    </source>
</evidence>
<evidence type="ECO:0008006" key="5">
    <source>
        <dbReference type="Google" id="ProtNLM"/>
    </source>
</evidence>
<dbReference type="EMBL" id="CAUYUJ010004232">
    <property type="protein sequence ID" value="CAK0808706.1"/>
    <property type="molecule type" value="Genomic_DNA"/>
</dbReference>
<feature type="non-terminal residue" evidence="3">
    <location>
        <position position="683"/>
    </location>
</feature>
<keyword evidence="1" id="KW-0175">Coiled coil</keyword>
<evidence type="ECO:0000313" key="4">
    <source>
        <dbReference type="Proteomes" id="UP001189429"/>
    </source>
</evidence>
<feature type="region of interest" description="Disordered" evidence="2">
    <location>
        <begin position="214"/>
        <end position="239"/>
    </location>
</feature>